<evidence type="ECO:0000256" key="1">
    <source>
        <dbReference type="SAM" id="Phobius"/>
    </source>
</evidence>
<accession>A0A8B1N9B5</accession>
<dbReference type="OrthoDB" id="2242583at2"/>
<reference evidence="2" key="1">
    <citation type="journal article" date="2012" name="J. Bacteriol.">
        <title>Genome Sequence of Streptomyces auratus Strain AGR0001, a Phoslactomycin-Producing Actinomycete.</title>
        <authorList>
            <person name="Han X."/>
            <person name="Li M."/>
            <person name="Ding Z."/>
            <person name="Zhao J."/>
            <person name="Ji K."/>
            <person name="Wen M."/>
            <person name="Lu T."/>
        </authorList>
    </citation>
    <scope>NUCLEOTIDE SEQUENCE</scope>
    <source>
        <strain evidence="2">AGR0001</strain>
    </source>
</reference>
<protein>
    <submittedName>
        <fullName evidence="2">Uncharacterized protein</fullName>
    </submittedName>
</protein>
<keyword evidence="1" id="KW-0472">Membrane</keyword>
<proteinExistence type="predicted"/>
<organism evidence="2 3">
    <name type="scientific">Streptomyces auratus AGR0001</name>
    <dbReference type="NCBI Taxonomy" id="1160718"/>
    <lineage>
        <taxon>Bacteria</taxon>
        <taxon>Bacillati</taxon>
        <taxon>Actinomycetota</taxon>
        <taxon>Actinomycetes</taxon>
        <taxon>Kitasatosporales</taxon>
        <taxon>Streptomycetaceae</taxon>
        <taxon>Streptomyces</taxon>
    </lineage>
</organism>
<dbReference type="AlphaFoldDB" id="A0A8B1N9B5"/>
<dbReference type="EMBL" id="CP072931">
    <property type="protein sequence ID" value="QTZ91394.1"/>
    <property type="molecule type" value="Genomic_DNA"/>
</dbReference>
<dbReference type="KEGG" id="sauh:SU9_007830"/>
<reference evidence="2" key="2">
    <citation type="submission" date="2021-04" db="EMBL/GenBank/DDBJ databases">
        <authorList>
            <person name="Wen M.-L."/>
            <person name="Han X.-L."/>
            <person name="Xiong J."/>
        </authorList>
    </citation>
    <scope>NUCLEOTIDE SEQUENCE</scope>
    <source>
        <strain evidence="2">AGR0001</strain>
    </source>
</reference>
<gene>
    <name evidence="2" type="ORF">SU9_007830</name>
</gene>
<keyword evidence="1" id="KW-1133">Transmembrane helix</keyword>
<evidence type="ECO:0000313" key="2">
    <source>
        <dbReference type="EMBL" id="QTZ91394.1"/>
    </source>
</evidence>
<keyword evidence="3" id="KW-1185">Reference proteome</keyword>
<name>A0A8B1N9B5_9ACTN</name>
<feature type="transmembrane region" description="Helical" evidence="1">
    <location>
        <begin position="34"/>
        <end position="54"/>
    </location>
</feature>
<dbReference type="Proteomes" id="UP000009036">
    <property type="component" value="Chromosome"/>
</dbReference>
<evidence type="ECO:0000313" key="3">
    <source>
        <dbReference type="Proteomes" id="UP000009036"/>
    </source>
</evidence>
<keyword evidence="1" id="KW-0812">Transmembrane</keyword>
<sequence>MGALLLRRTRWLAAAGVVAWPVLGGDWSGVLPDFTTIGHLLAAAVGFACGALLLRAARRTAPAPVPEAGPVSEPGPALVE</sequence>